<evidence type="ECO:0000313" key="3">
    <source>
        <dbReference type="Proteomes" id="UP000285456"/>
    </source>
</evidence>
<gene>
    <name evidence="2" type="ORF">D1B32_00775</name>
</gene>
<reference evidence="2 3" key="1">
    <citation type="journal article" date="2007" name="Int. J. Syst. Evol. Microbiol.">
        <title>Oceanobacillus profundus sp. nov., isolated from a deep-sea sediment core.</title>
        <authorList>
            <person name="Kim Y.G."/>
            <person name="Choi D.H."/>
            <person name="Hyun S."/>
            <person name="Cho B.C."/>
        </authorList>
    </citation>
    <scope>NUCLEOTIDE SEQUENCE [LARGE SCALE GENOMIC DNA]</scope>
    <source>
        <strain evidence="2 3">DSM 18246</strain>
    </source>
</reference>
<dbReference type="Proteomes" id="UP000285456">
    <property type="component" value="Unassembled WGS sequence"/>
</dbReference>
<keyword evidence="3" id="KW-1185">Reference proteome</keyword>
<name>A0A417YN87_9BACI</name>
<dbReference type="RefSeq" id="WP_095310480.1">
    <property type="nucleotide sequence ID" value="NZ_JAMAWL010000006.1"/>
</dbReference>
<feature type="transmembrane region" description="Helical" evidence="1">
    <location>
        <begin position="6"/>
        <end position="22"/>
    </location>
</feature>
<evidence type="ECO:0000313" key="2">
    <source>
        <dbReference type="EMBL" id="RHW35186.1"/>
    </source>
</evidence>
<protein>
    <submittedName>
        <fullName evidence="2">YvrJ family protein</fullName>
    </submittedName>
</protein>
<dbReference type="InterPro" id="IPR024419">
    <property type="entry name" value="YvrJ"/>
</dbReference>
<dbReference type="Pfam" id="PF12841">
    <property type="entry name" value="YvrJ"/>
    <property type="match status" value="1"/>
</dbReference>
<keyword evidence="1" id="KW-0472">Membrane</keyword>
<organism evidence="2 3">
    <name type="scientific">Oceanobacillus profundus</name>
    <dbReference type="NCBI Taxonomy" id="372463"/>
    <lineage>
        <taxon>Bacteria</taxon>
        <taxon>Bacillati</taxon>
        <taxon>Bacillota</taxon>
        <taxon>Bacilli</taxon>
        <taxon>Bacillales</taxon>
        <taxon>Bacillaceae</taxon>
        <taxon>Oceanobacillus</taxon>
    </lineage>
</organism>
<keyword evidence="1" id="KW-0812">Transmembrane</keyword>
<proteinExistence type="predicted"/>
<dbReference type="OrthoDB" id="2662123at2"/>
<dbReference type="EMBL" id="QWEH01000001">
    <property type="protein sequence ID" value="RHW35186.1"/>
    <property type="molecule type" value="Genomic_DNA"/>
</dbReference>
<sequence length="54" mass="6281">MDAWIAFLTEVGFPVAVTFYLLHRIEGKLNQLIASIHALPEKMDERKAYYKDRA</sequence>
<evidence type="ECO:0000256" key="1">
    <source>
        <dbReference type="SAM" id="Phobius"/>
    </source>
</evidence>
<accession>A0A417YN87</accession>
<dbReference type="AlphaFoldDB" id="A0A417YN87"/>
<comment type="caution">
    <text evidence="2">The sequence shown here is derived from an EMBL/GenBank/DDBJ whole genome shotgun (WGS) entry which is preliminary data.</text>
</comment>
<keyword evidence="1" id="KW-1133">Transmembrane helix</keyword>